<protein>
    <submittedName>
        <fullName evidence="2">Uncharacterized protein</fullName>
    </submittedName>
</protein>
<dbReference type="AlphaFoldDB" id="A0A915KQU5"/>
<accession>A0A915KQU5</accession>
<organism evidence="1 2">
    <name type="scientific">Romanomermis culicivorax</name>
    <name type="common">Nematode worm</name>
    <dbReference type="NCBI Taxonomy" id="13658"/>
    <lineage>
        <taxon>Eukaryota</taxon>
        <taxon>Metazoa</taxon>
        <taxon>Ecdysozoa</taxon>
        <taxon>Nematoda</taxon>
        <taxon>Enoplea</taxon>
        <taxon>Dorylaimia</taxon>
        <taxon>Mermithida</taxon>
        <taxon>Mermithoidea</taxon>
        <taxon>Mermithidae</taxon>
        <taxon>Romanomermis</taxon>
    </lineage>
</organism>
<sequence>MRIPTIPMVITMTAIAKKTATAATISNNLDPHPILAIIAPFDSKLLYISPAHVQPMLRPRSKTTGLVLPPHAPTCTVLSFPPPPPCARFVTAAIVVAGLTLPSAWRHMLVRSSLSVQME</sequence>
<dbReference type="WBParaSite" id="nRc.2.0.1.t40068-RA">
    <property type="protein sequence ID" value="nRc.2.0.1.t40068-RA"/>
    <property type="gene ID" value="nRc.2.0.1.g40068"/>
</dbReference>
<evidence type="ECO:0000313" key="2">
    <source>
        <dbReference type="WBParaSite" id="nRc.2.0.1.t40068-RA"/>
    </source>
</evidence>
<keyword evidence="1" id="KW-1185">Reference proteome</keyword>
<proteinExistence type="predicted"/>
<dbReference type="Proteomes" id="UP000887565">
    <property type="component" value="Unplaced"/>
</dbReference>
<reference evidence="2" key="1">
    <citation type="submission" date="2022-11" db="UniProtKB">
        <authorList>
            <consortium name="WormBaseParasite"/>
        </authorList>
    </citation>
    <scope>IDENTIFICATION</scope>
</reference>
<evidence type="ECO:0000313" key="1">
    <source>
        <dbReference type="Proteomes" id="UP000887565"/>
    </source>
</evidence>
<name>A0A915KQU5_ROMCU</name>